<reference evidence="2" key="1">
    <citation type="submission" date="2014-03" db="EMBL/GenBank/DDBJ databases">
        <authorList>
            <person name="Aksoy S."/>
            <person name="Warren W."/>
            <person name="Wilson R.K."/>
        </authorList>
    </citation>
    <scope>NUCLEOTIDE SEQUENCE [LARGE SCALE GENOMIC DNA]</scope>
    <source>
        <strain evidence="2">IAEA</strain>
    </source>
</reference>
<dbReference type="Proteomes" id="UP000092445">
    <property type="component" value="Unassembled WGS sequence"/>
</dbReference>
<proteinExistence type="predicted"/>
<dbReference type="EnsemblMetazoa" id="GPAI031659-RA">
    <property type="protein sequence ID" value="GPAI031659-PA"/>
    <property type="gene ID" value="GPAI031659"/>
</dbReference>
<reference evidence="1" key="2">
    <citation type="submission" date="2020-05" db="UniProtKB">
        <authorList>
            <consortium name="EnsemblMetazoa"/>
        </authorList>
    </citation>
    <scope>IDENTIFICATION</scope>
    <source>
        <strain evidence="1">IAEA</strain>
    </source>
</reference>
<dbReference type="VEuPathDB" id="VectorBase:GPAI030201"/>
<evidence type="ECO:0000313" key="1">
    <source>
        <dbReference type="EnsemblMetazoa" id="GPAI031659-PA"/>
    </source>
</evidence>
<organism evidence="1 2">
    <name type="scientific">Glossina pallidipes</name>
    <name type="common">Tsetse fly</name>
    <dbReference type="NCBI Taxonomy" id="7398"/>
    <lineage>
        <taxon>Eukaryota</taxon>
        <taxon>Metazoa</taxon>
        <taxon>Ecdysozoa</taxon>
        <taxon>Arthropoda</taxon>
        <taxon>Hexapoda</taxon>
        <taxon>Insecta</taxon>
        <taxon>Pterygota</taxon>
        <taxon>Neoptera</taxon>
        <taxon>Endopterygota</taxon>
        <taxon>Diptera</taxon>
        <taxon>Brachycera</taxon>
        <taxon>Muscomorpha</taxon>
        <taxon>Hippoboscoidea</taxon>
        <taxon>Glossinidae</taxon>
        <taxon>Glossina</taxon>
    </lineage>
</organism>
<sequence length="118" mass="12857">MTIVTGMPQGRSPSMTISIGLASTSVELSDPKVLWEATANNNAHFAYGILFVELMQAYVGVKFDPHNRRRPVEEDQKLDFINSNKVLLTATSNMLGIEIPAPQSLASLRNHAASGLVF</sequence>
<keyword evidence="2" id="KW-1185">Reference proteome</keyword>
<protein>
    <submittedName>
        <fullName evidence="1">Uncharacterized protein</fullName>
    </submittedName>
</protein>
<dbReference type="AlphaFoldDB" id="A0A1A9ZZX9"/>
<accession>A0A1A9ZZX9</accession>
<dbReference type="VEuPathDB" id="VectorBase:GPAI031659"/>
<name>A0A1A9ZZX9_GLOPL</name>
<evidence type="ECO:0000313" key="2">
    <source>
        <dbReference type="Proteomes" id="UP000092445"/>
    </source>
</evidence>
<dbReference type="EnsemblMetazoa" id="GPAI030201-RA">
    <property type="protein sequence ID" value="GPAI030201-PA"/>
    <property type="gene ID" value="GPAI030201"/>
</dbReference>